<evidence type="ECO:0000313" key="1">
    <source>
        <dbReference type="EMBL" id="CAI6319194.1"/>
    </source>
</evidence>
<dbReference type="AlphaFoldDB" id="A0A9W4XMG7"/>
<organism evidence="1 2">
    <name type="scientific">Periconia digitata</name>
    <dbReference type="NCBI Taxonomy" id="1303443"/>
    <lineage>
        <taxon>Eukaryota</taxon>
        <taxon>Fungi</taxon>
        <taxon>Dikarya</taxon>
        <taxon>Ascomycota</taxon>
        <taxon>Pezizomycotina</taxon>
        <taxon>Dothideomycetes</taxon>
        <taxon>Pleosporomycetidae</taxon>
        <taxon>Pleosporales</taxon>
        <taxon>Massarineae</taxon>
        <taxon>Periconiaceae</taxon>
        <taxon>Periconia</taxon>
    </lineage>
</organism>
<evidence type="ECO:0000313" key="2">
    <source>
        <dbReference type="Proteomes" id="UP001152607"/>
    </source>
</evidence>
<comment type="caution">
    <text evidence="1">The sequence shown here is derived from an EMBL/GenBank/DDBJ whole genome shotgun (WGS) entry which is preliminary data.</text>
</comment>
<protein>
    <submittedName>
        <fullName evidence="1">Uncharacterized protein</fullName>
    </submittedName>
</protein>
<gene>
    <name evidence="1" type="ORF">PDIGIT_LOCUS3528</name>
</gene>
<proteinExistence type="predicted"/>
<accession>A0A9W4XMG7</accession>
<dbReference type="Proteomes" id="UP001152607">
    <property type="component" value="Unassembled WGS sequence"/>
</dbReference>
<dbReference type="SUPFAM" id="SSF48403">
    <property type="entry name" value="Ankyrin repeat"/>
    <property type="match status" value="1"/>
</dbReference>
<sequence>MNEQSSRTTDNMSLMDLPLELLQNIVSIAFDSGSYTPLLRLREVNKYLDYEVTKQFMRRRIGTIRSHERDKIPATFKERLILSYLDDRTTQDDKFVKLMQLVADDMASLIQQFPTLDTAHLQSRADIFEAISTAIVKFGYEKKIMTEKDEEELPGRCLRRRESSGRPCLRHTCSAAGCKKKFCRHKRRPYFKHQGVTERDIRRTSCMIGVILDWPDYVAALLKTESLKYTEWGSLCFGRPLATAIRLCCTKVMPLFLERGMRIAYANQYSTSVLIDAAAKGNINVFFALMPFATRKPYWDLPWGEIMHAALLEEQGRLIMLLLDRGLVHRHGTSFYDVLEETVLLKGTKALQAVFSEAEMKPILLPMAGEPLGGPY</sequence>
<dbReference type="InterPro" id="IPR036770">
    <property type="entry name" value="Ankyrin_rpt-contain_sf"/>
</dbReference>
<reference evidence="1" key="1">
    <citation type="submission" date="2023-01" db="EMBL/GenBank/DDBJ databases">
        <authorList>
            <person name="Van Ghelder C."/>
            <person name="Rancurel C."/>
        </authorList>
    </citation>
    <scope>NUCLEOTIDE SEQUENCE</scope>
    <source>
        <strain evidence="1">CNCM I-4278</strain>
    </source>
</reference>
<name>A0A9W4XMG7_9PLEO</name>
<keyword evidence="2" id="KW-1185">Reference proteome</keyword>
<dbReference type="EMBL" id="CAOQHR010000002">
    <property type="protein sequence ID" value="CAI6319194.1"/>
    <property type="molecule type" value="Genomic_DNA"/>
</dbReference>